<name>A0A398BN93_9RHOB</name>
<dbReference type="Pfam" id="PF12616">
    <property type="entry name" value="DUF3775"/>
    <property type="match status" value="1"/>
</dbReference>
<dbReference type="InterPro" id="IPR022254">
    <property type="entry name" value="DUF3775"/>
</dbReference>
<evidence type="ECO:0000313" key="2">
    <source>
        <dbReference type="Proteomes" id="UP000266649"/>
    </source>
</evidence>
<proteinExistence type="predicted"/>
<reference evidence="1 2" key="1">
    <citation type="submission" date="2018-09" db="EMBL/GenBank/DDBJ databases">
        <title>Gemmobacter lutimaris sp. nov., a marine bacterium isolated from tidal flat.</title>
        <authorList>
            <person name="Lee D.W."/>
            <person name="Yoo Y."/>
            <person name="Kim J.-J."/>
            <person name="Kim B.S."/>
        </authorList>
    </citation>
    <scope>NUCLEOTIDE SEQUENCE [LARGE SCALE GENOMIC DNA]</scope>
    <source>
        <strain evidence="1 2">YJ-T1-11</strain>
    </source>
</reference>
<dbReference type="Proteomes" id="UP000266649">
    <property type="component" value="Unassembled WGS sequence"/>
</dbReference>
<organism evidence="1 2">
    <name type="scientific">Gemmobacter lutimaris</name>
    <dbReference type="NCBI Taxonomy" id="2306023"/>
    <lineage>
        <taxon>Bacteria</taxon>
        <taxon>Pseudomonadati</taxon>
        <taxon>Pseudomonadota</taxon>
        <taxon>Alphaproteobacteria</taxon>
        <taxon>Rhodobacterales</taxon>
        <taxon>Paracoccaceae</taxon>
        <taxon>Gemmobacter</taxon>
    </lineage>
</organism>
<dbReference type="AlphaFoldDB" id="A0A398BN93"/>
<dbReference type="RefSeq" id="WP_119134389.1">
    <property type="nucleotide sequence ID" value="NZ_QXXQ01000004.1"/>
</dbReference>
<evidence type="ECO:0000313" key="1">
    <source>
        <dbReference type="EMBL" id="RID91975.1"/>
    </source>
</evidence>
<keyword evidence="2" id="KW-1185">Reference proteome</keyword>
<accession>A0A398BN93</accession>
<comment type="caution">
    <text evidence="1">The sequence shown here is derived from an EMBL/GenBank/DDBJ whole genome shotgun (WGS) entry which is preliminary data.</text>
</comment>
<sequence>MIEISPAKVVHVIYQSREGDMADRELHAFIRGLNEDEQAHLVAIAWVGRGVYEADDYAEALATAYRERAVPTDKYLMGMPHLAENLEAGLEAMGIDVSAEEESFLRDH</sequence>
<dbReference type="EMBL" id="QXXQ01000004">
    <property type="protein sequence ID" value="RID91975.1"/>
    <property type="molecule type" value="Genomic_DNA"/>
</dbReference>
<protein>
    <submittedName>
        <fullName evidence="1">DUF3775 domain-containing protein</fullName>
    </submittedName>
</protein>
<gene>
    <name evidence="1" type="ORF">D2N39_08625</name>
</gene>
<dbReference type="OrthoDB" id="5641374at2"/>